<dbReference type="InterPro" id="IPR041489">
    <property type="entry name" value="PDZ_6"/>
</dbReference>
<dbReference type="Gene3D" id="3.90.226.10">
    <property type="entry name" value="2-enoyl-CoA Hydratase, Chain A, domain 1"/>
    <property type="match status" value="1"/>
</dbReference>
<feature type="region of interest" description="Disordered" evidence="6">
    <location>
        <begin position="1"/>
        <end position="20"/>
    </location>
</feature>
<accession>A0ABT2T596</accession>
<evidence type="ECO:0000256" key="6">
    <source>
        <dbReference type="SAM" id="MobiDB-lite"/>
    </source>
</evidence>
<dbReference type="InterPro" id="IPR036034">
    <property type="entry name" value="PDZ_sf"/>
</dbReference>
<evidence type="ECO:0000313" key="9">
    <source>
        <dbReference type="EMBL" id="MCU6745438.1"/>
    </source>
</evidence>
<evidence type="ECO:0000259" key="8">
    <source>
        <dbReference type="PROSITE" id="PS50106"/>
    </source>
</evidence>
<dbReference type="SMART" id="SM00245">
    <property type="entry name" value="TSPc"/>
    <property type="match status" value="1"/>
</dbReference>
<dbReference type="InterPro" id="IPR029045">
    <property type="entry name" value="ClpP/crotonase-like_dom_sf"/>
</dbReference>
<keyword evidence="7" id="KW-1133">Transmembrane helix</keyword>
<dbReference type="CDD" id="cd06782">
    <property type="entry name" value="cpPDZ_CPP-like"/>
    <property type="match status" value="1"/>
</dbReference>
<evidence type="ECO:0000256" key="5">
    <source>
        <dbReference type="RuleBase" id="RU004404"/>
    </source>
</evidence>
<sequence length="432" mass="46952">MEEQETEQTLQGEQQTELRKGEKDRRLPLFFGGMAAGIAVCVLVGAGVFAGKSIYGLVKTQGGAQSESSVVNAETIQKMRSLESVIEKYYYDYKDEPTTEENLQTGIYKGMTEALNDPYSEYYTAEELKEVVDGNNGVSYGIGAYITLDKEQDMAVIAGVMEGTPAEEAGLKEGDVIYEVDGEETRGLSTSRVVSMVKGKEGTTVHLTIYREGEADFLEVDIVRSKLIETTTVRYGMVEGEEGIGYLQITEFDTVTLDQFNEAMAELRADDMKGLILDLRSNPGGDLSVVVEIARRLLPAGLITYTEVPSGQRTEYTCDGEYEIDIPMVVLINGYSASAAEILAGAIQDHNKGTVVGTTSYGKGIVQRLITLEDGSAVKLTVSGWFTPNGNNIQGSGIEPDVEAEYDTDLAETEGLDSQVEKGIEILKEKIG</sequence>
<evidence type="ECO:0000256" key="7">
    <source>
        <dbReference type="SAM" id="Phobius"/>
    </source>
</evidence>
<name>A0ABT2T596_9FIRM</name>
<dbReference type="InterPro" id="IPR001478">
    <property type="entry name" value="PDZ"/>
</dbReference>
<evidence type="ECO:0000256" key="4">
    <source>
        <dbReference type="ARBA" id="ARBA00022825"/>
    </source>
</evidence>
<dbReference type="Pfam" id="PF22694">
    <property type="entry name" value="CtpB_N-like"/>
    <property type="match status" value="1"/>
</dbReference>
<dbReference type="Pfam" id="PF03572">
    <property type="entry name" value="Peptidase_S41"/>
    <property type="match status" value="1"/>
</dbReference>
<dbReference type="InterPro" id="IPR055210">
    <property type="entry name" value="CtpA/B_N"/>
</dbReference>
<dbReference type="InterPro" id="IPR005151">
    <property type="entry name" value="Tail-specific_protease"/>
</dbReference>
<evidence type="ECO:0000313" key="10">
    <source>
        <dbReference type="Proteomes" id="UP001652432"/>
    </source>
</evidence>
<keyword evidence="3 5" id="KW-0378">Hydrolase</keyword>
<dbReference type="PROSITE" id="PS50106">
    <property type="entry name" value="PDZ"/>
    <property type="match status" value="1"/>
</dbReference>
<dbReference type="Gene3D" id="2.30.42.10">
    <property type="match status" value="1"/>
</dbReference>
<keyword evidence="4 5" id="KW-0720">Serine protease</keyword>
<dbReference type="PANTHER" id="PTHR32060:SF30">
    <property type="entry name" value="CARBOXY-TERMINAL PROCESSING PROTEASE CTPA"/>
    <property type="match status" value="1"/>
</dbReference>
<keyword evidence="7" id="KW-0812">Transmembrane</keyword>
<reference evidence="9 10" key="1">
    <citation type="journal article" date="2021" name="ISME Commun">
        <title>Automated analysis of genomic sequences facilitates high-throughput and comprehensive description of bacteria.</title>
        <authorList>
            <person name="Hitch T.C.A."/>
        </authorList>
    </citation>
    <scope>NUCLEOTIDE SEQUENCE [LARGE SCALE GENOMIC DNA]</scope>
    <source>
        <strain evidence="9 10">Sanger_18</strain>
    </source>
</reference>
<dbReference type="CDD" id="cd07560">
    <property type="entry name" value="Peptidase_S41_CPP"/>
    <property type="match status" value="1"/>
</dbReference>
<keyword evidence="2 5" id="KW-0645">Protease</keyword>
<organism evidence="9 10">
    <name type="scientific">Suilimivivens aceti</name>
    <dbReference type="NCBI Taxonomy" id="2981774"/>
    <lineage>
        <taxon>Bacteria</taxon>
        <taxon>Bacillati</taxon>
        <taxon>Bacillota</taxon>
        <taxon>Clostridia</taxon>
        <taxon>Lachnospirales</taxon>
        <taxon>Lachnospiraceae</taxon>
        <taxon>Suilimivivens</taxon>
    </lineage>
</organism>
<gene>
    <name evidence="9" type="ORF">OCV77_13245</name>
</gene>
<protein>
    <submittedName>
        <fullName evidence="9">S41 family peptidase</fullName>
    </submittedName>
</protein>
<comment type="caution">
    <text evidence="9">The sequence shown here is derived from an EMBL/GenBank/DDBJ whole genome shotgun (WGS) entry which is preliminary data.</text>
</comment>
<dbReference type="RefSeq" id="WP_262575483.1">
    <property type="nucleotide sequence ID" value="NZ_JAOQKJ010000012.1"/>
</dbReference>
<evidence type="ECO:0000256" key="1">
    <source>
        <dbReference type="ARBA" id="ARBA00009179"/>
    </source>
</evidence>
<dbReference type="Gene3D" id="3.30.750.44">
    <property type="match status" value="1"/>
</dbReference>
<dbReference type="SUPFAM" id="SSF52096">
    <property type="entry name" value="ClpP/crotonase"/>
    <property type="match status" value="1"/>
</dbReference>
<feature type="transmembrane region" description="Helical" evidence="7">
    <location>
        <begin position="29"/>
        <end position="50"/>
    </location>
</feature>
<dbReference type="Pfam" id="PF17820">
    <property type="entry name" value="PDZ_6"/>
    <property type="match status" value="1"/>
</dbReference>
<dbReference type="NCBIfam" id="TIGR00225">
    <property type="entry name" value="prc"/>
    <property type="match status" value="1"/>
</dbReference>
<evidence type="ECO:0000256" key="2">
    <source>
        <dbReference type="ARBA" id="ARBA00022670"/>
    </source>
</evidence>
<comment type="similarity">
    <text evidence="1 5">Belongs to the peptidase S41A family.</text>
</comment>
<dbReference type="EMBL" id="JAOQKJ010000012">
    <property type="protein sequence ID" value="MCU6745438.1"/>
    <property type="molecule type" value="Genomic_DNA"/>
</dbReference>
<dbReference type="PANTHER" id="PTHR32060">
    <property type="entry name" value="TAIL-SPECIFIC PROTEASE"/>
    <property type="match status" value="1"/>
</dbReference>
<dbReference type="Proteomes" id="UP001652432">
    <property type="component" value="Unassembled WGS sequence"/>
</dbReference>
<dbReference type="SUPFAM" id="SSF50156">
    <property type="entry name" value="PDZ domain-like"/>
    <property type="match status" value="1"/>
</dbReference>
<dbReference type="InterPro" id="IPR004447">
    <property type="entry name" value="Peptidase_S41A"/>
</dbReference>
<evidence type="ECO:0000256" key="3">
    <source>
        <dbReference type="ARBA" id="ARBA00022801"/>
    </source>
</evidence>
<keyword evidence="10" id="KW-1185">Reference proteome</keyword>
<proteinExistence type="inferred from homology"/>
<feature type="domain" description="PDZ" evidence="8">
    <location>
        <begin position="128"/>
        <end position="198"/>
    </location>
</feature>
<keyword evidence="7" id="KW-0472">Membrane</keyword>
<dbReference type="SMART" id="SM00228">
    <property type="entry name" value="PDZ"/>
    <property type="match status" value="1"/>
</dbReference>